<evidence type="ECO:0000256" key="15">
    <source>
        <dbReference type="PIRSR" id="PIRSR000350-4"/>
    </source>
</evidence>
<keyword evidence="7 14" id="KW-0274">FAD</keyword>
<dbReference type="RefSeq" id="WP_072708772.1">
    <property type="nucleotide sequence ID" value="NZ_FRCF01000002.1"/>
</dbReference>
<evidence type="ECO:0000256" key="12">
    <source>
        <dbReference type="ARBA" id="ARBA00049187"/>
    </source>
</evidence>
<evidence type="ECO:0000256" key="13">
    <source>
        <dbReference type="PIRSR" id="PIRSR000350-2"/>
    </source>
</evidence>
<keyword evidence="6 16" id="KW-0285">Flavoprotein</keyword>
<protein>
    <recommendedName>
        <fullName evidence="4 16">Dihydrolipoyl dehydrogenase</fullName>
        <ecNumber evidence="3 16">1.8.1.4</ecNumber>
    </recommendedName>
</protein>
<keyword evidence="14" id="KW-0547">Nucleotide-binding</keyword>
<feature type="binding site" evidence="14">
    <location>
        <position position="50"/>
    </location>
    <ligand>
        <name>FAD</name>
        <dbReference type="ChEBI" id="CHEBI:57692"/>
    </ligand>
</feature>
<evidence type="ECO:0000256" key="4">
    <source>
        <dbReference type="ARBA" id="ARBA00016961"/>
    </source>
</evidence>
<dbReference type="InterPro" id="IPR012999">
    <property type="entry name" value="Pyr_OxRdtase_I_AS"/>
</dbReference>
<feature type="binding site" evidence="14">
    <location>
        <position position="304"/>
    </location>
    <ligand>
        <name>FAD</name>
        <dbReference type="ChEBI" id="CHEBI:57692"/>
    </ligand>
</feature>
<evidence type="ECO:0000313" key="19">
    <source>
        <dbReference type="EMBL" id="SHL72453.1"/>
    </source>
</evidence>
<feature type="domain" description="FAD/NAD(P)-binding" evidence="18">
    <location>
        <begin position="4"/>
        <end position="319"/>
    </location>
</feature>
<dbReference type="GO" id="GO:0004148">
    <property type="term" value="F:dihydrolipoyl dehydrogenase (NADH) activity"/>
    <property type="evidence" value="ECO:0007669"/>
    <property type="project" value="UniProtKB-EC"/>
</dbReference>
<dbReference type="OrthoDB" id="9800167at2"/>
<feature type="domain" description="Pyridine nucleotide-disulphide oxidoreductase dimerisation" evidence="17">
    <location>
        <begin position="338"/>
        <end position="446"/>
    </location>
</feature>
<dbReference type="STRING" id="1123231.SAMN02745189_00934"/>
<evidence type="ECO:0000256" key="10">
    <source>
        <dbReference type="ARBA" id="ARBA00023157"/>
    </source>
</evidence>
<dbReference type="EC" id="1.8.1.4" evidence="3 16"/>
<evidence type="ECO:0000256" key="2">
    <source>
        <dbReference type="ARBA" id="ARBA00007532"/>
    </source>
</evidence>
<dbReference type="PROSITE" id="PS00076">
    <property type="entry name" value="PYRIDINE_REDOX_1"/>
    <property type="match status" value="1"/>
</dbReference>
<evidence type="ECO:0000256" key="11">
    <source>
        <dbReference type="ARBA" id="ARBA00023284"/>
    </source>
</evidence>
<evidence type="ECO:0000256" key="8">
    <source>
        <dbReference type="ARBA" id="ARBA00023002"/>
    </source>
</evidence>
<dbReference type="GO" id="GO:0005737">
    <property type="term" value="C:cytoplasm"/>
    <property type="evidence" value="ECO:0007669"/>
    <property type="project" value="UniProtKB-SubCell"/>
</dbReference>
<dbReference type="InterPro" id="IPR006258">
    <property type="entry name" value="Lipoamide_DH"/>
</dbReference>
<keyword evidence="8 16" id="KW-0560">Oxidoreductase</keyword>
<evidence type="ECO:0000256" key="9">
    <source>
        <dbReference type="ARBA" id="ARBA00023027"/>
    </source>
</evidence>
<feature type="binding site" evidence="14">
    <location>
        <begin position="175"/>
        <end position="182"/>
    </location>
    <ligand>
        <name>NAD(+)</name>
        <dbReference type="ChEBI" id="CHEBI:57540"/>
    </ligand>
</feature>
<feature type="binding site" evidence="14">
    <location>
        <position position="198"/>
    </location>
    <ligand>
        <name>NAD(+)</name>
        <dbReference type="ChEBI" id="CHEBI:57540"/>
    </ligand>
</feature>
<feature type="active site" description="Proton acceptor" evidence="13">
    <location>
        <position position="436"/>
    </location>
</feature>
<dbReference type="PANTHER" id="PTHR22912:SF217">
    <property type="entry name" value="DIHYDROLIPOYL DEHYDROGENASE"/>
    <property type="match status" value="1"/>
</dbReference>
<dbReference type="Pfam" id="PF07992">
    <property type="entry name" value="Pyr_redox_2"/>
    <property type="match status" value="1"/>
</dbReference>
<evidence type="ECO:0000256" key="5">
    <source>
        <dbReference type="ARBA" id="ARBA00022490"/>
    </source>
</evidence>
<dbReference type="InterPro" id="IPR036188">
    <property type="entry name" value="FAD/NAD-bd_sf"/>
</dbReference>
<keyword evidence="5" id="KW-0963">Cytoplasm</keyword>
<dbReference type="EMBL" id="FRCF01000002">
    <property type="protein sequence ID" value="SHL72453.1"/>
    <property type="molecule type" value="Genomic_DNA"/>
</dbReference>
<organism evidence="19 20">
    <name type="scientific">Lacicoccus alkaliphilus DSM 16010</name>
    <dbReference type="NCBI Taxonomy" id="1123231"/>
    <lineage>
        <taxon>Bacteria</taxon>
        <taxon>Bacillati</taxon>
        <taxon>Bacillota</taxon>
        <taxon>Bacilli</taxon>
        <taxon>Bacillales</taxon>
        <taxon>Salinicoccaceae</taxon>
        <taxon>Lacicoccus</taxon>
    </lineage>
</organism>
<feature type="disulfide bond" description="Redox-active" evidence="15">
    <location>
        <begin position="41"/>
        <end position="46"/>
    </location>
</feature>
<dbReference type="InterPro" id="IPR050151">
    <property type="entry name" value="Class-I_Pyr_Nuc-Dis_Oxidored"/>
</dbReference>
<keyword evidence="10" id="KW-1015">Disulfide bond</keyword>
<dbReference type="NCBIfam" id="TIGR01350">
    <property type="entry name" value="lipoamide_DH"/>
    <property type="match status" value="1"/>
</dbReference>
<dbReference type="Gene3D" id="3.50.50.60">
    <property type="entry name" value="FAD/NAD(P)-binding domain"/>
    <property type="match status" value="2"/>
</dbReference>
<evidence type="ECO:0000256" key="6">
    <source>
        <dbReference type="ARBA" id="ARBA00022630"/>
    </source>
</evidence>
<comment type="catalytic activity">
    <reaction evidence="12 16">
        <text>N(6)-[(R)-dihydrolipoyl]-L-lysyl-[protein] + NAD(+) = N(6)-[(R)-lipoyl]-L-lysyl-[protein] + NADH + H(+)</text>
        <dbReference type="Rhea" id="RHEA:15045"/>
        <dbReference type="Rhea" id="RHEA-COMP:10474"/>
        <dbReference type="Rhea" id="RHEA-COMP:10475"/>
        <dbReference type="ChEBI" id="CHEBI:15378"/>
        <dbReference type="ChEBI" id="CHEBI:57540"/>
        <dbReference type="ChEBI" id="CHEBI:57945"/>
        <dbReference type="ChEBI" id="CHEBI:83099"/>
        <dbReference type="ChEBI" id="CHEBI:83100"/>
        <dbReference type="EC" id="1.8.1.4"/>
    </reaction>
</comment>
<comment type="subcellular location">
    <subcellularLocation>
        <location evidence="1">Cytoplasm</location>
    </subcellularLocation>
</comment>
<sequence>MTVYDVIIVGGGPGGYVAAVRAAKLGKKVALVEADLLGGACLNKGCIPSKTLLNYAEVIEQVDIARSWGINSGSLMLDYKRMLERKDEIVQTLRNGVESLLHNNKVDIYNGIAEVTSGHQVVVDEDTELKGEKIIIASGSRPSIPPVNGLEQIDYHTTDSIFEMNYIPDSIVIVGGGVIGTEIADMFSSFGTKVTIIELNERIIPTEDESASNHLLKALRKKGVKILLKHQVNEVSQDTSNKKLVISDDSGKTITLTADELLIATGRSPNTDLIKQLELDMNGHFIKTNEYLETSIKGIFAIGDVIGNYQLAHVASSEALTAVANLDKPQIKANYSVIPRCIYTSPQVATVGMIEGELRKRNIKYRVYTFNFDRNGMALVTGKTEGFSKIMIDEKYGEILGVVMVGDHATEIISQSSSYMYLEGTIDELAKMIQPHPSLSEVLMESANSLIGKGIHSN</sequence>
<evidence type="ECO:0000256" key="3">
    <source>
        <dbReference type="ARBA" id="ARBA00012608"/>
    </source>
</evidence>
<evidence type="ECO:0000259" key="18">
    <source>
        <dbReference type="Pfam" id="PF07992"/>
    </source>
</evidence>
<dbReference type="InterPro" id="IPR016156">
    <property type="entry name" value="FAD/NAD-linked_Rdtase_dimer_sf"/>
</dbReference>
<feature type="binding site" evidence="14">
    <location>
        <position position="266"/>
    </location>
    <ligand>
        <name>NAD(+)</name>
        <dbReference type="ChEBI" id="CHEBI:57540"/>
    </ligand>
</feature>
<proteinExistence type="inferred from homology"/>
<comment type="miscellaneous">
    <text evidence="16">The active site is a redox-active disulfide bond.</text>
</comment>
<dbReference type="Pfam" id="PF02852">
    <property type="entry name" value="Pyr_redox_dim"/>
    <property type="match status" value="1"/>
</dbReference>
<evidence type="ECO:0000256" key="7">
    <source>
        <dbReference type="ARBA" id="ARBA00022827"/>
    </source>
</evidence>
<dbReference type="Gene3D" id="3.30.390.30">
    <property type="match status" value="1"/>
</dbReference>
<dbReference type="PIRSF" id="PIRSF000350">
    <property type="entry name" value="Mercury_reductase_MerA"/>
    <property type="match status" value="1"/>
</dbReference>
<keyword evidence="20" id="KW-1185">Reference proteome</keyword>
<dbReference type="PRINTS" id="PR00368">
    <property type="entry name" value="FADPNR"/>
</dbReference>
<evidence type="ECO:0000256" key="1">
    <source>
        <dbReference type="ARBA" id="ARBA00004496"/>
    </source>
</evidence>
<dbReference type="GO" id="GO:0006103">
    <property type="term" value="P:2-oxoglutarate metabolic process"/>
    <property type="evidence" value="ECO:0007669"/>
    <property type="project" value="TreeGrafter"/>
</dbReference>
<dbReference type="InterPro" id="IPR023753">
    <property type="entry name" value="FAD/NAD-binding_dom"/>
</dbReference>
<keyword evidence="9 14" id="KW-0520">NAD</keyword>
<comment type="similarity">
    <text evidence="2 16">Belongs to the class-I pyridine nucleotide-disulfide oxidoreductase family.</text>
</comment>
<evidence type="ECO:0000313" key="20">
    <source>
        <dbReference type="Proteomes" id="UP000184206"/>
    </source>
</evidence>
<dbReference type="FunFam" id="3.30.390.30:FF:000001">
    <property type="entry name" value="Dihydrolipoyl dehydrogenase"/>
    <property type="match status" value="1"/>
</dbReference>
<dbReference type="PANTHER" id="PTHR22912">
    <property type="entry name" value="DISULFIDE OXIDOREDUCTASE"/>
    <property type="match status" value="1"/>
</dbReference>
<comment type="cofactor">
    <cofactor evidence="14 16">
        <name>FAD</name>
        <dbReference type="ChEBI" id="CHEBI:57692"/>
    </cofactor>
    <text evidence="14 16">Binds 1 FAD per subunit.</text>
</comment>
<dbReference type="AlphaFoldDB" id="A0A1M7CZA0"/>
<accession>A0A1M7CZA0</accession>
<dbReference type="PRINTS" id="PR00411">
    <property type="entry name" value="PNDRDTASEI"/>
</dbReference>
<evidence type="ECO:0000256" key="14">
    <source>
        <dbReference type="PIRSR" id="PIRSR000350-3"/>
    </source>
</evidence>
<name>A0A1M7CZA0_9BACL</name>
<dbReference type="Proteomes" id="UP000184206">
    <property type="component" value="Unassembled WGS sequence"/>
</dbReference>
<keyword evidence="11 16" id="KW-0676">Redox-active center</keyword>
<dbReference type="InterPro" id="IPR001100">
    <property type="entry name" value="Pyr_nuc-diS_OxRdtase"/>
</dbReference>
<dbReference type="SUPFAM" id="SSF51905">
    <property type="entry name" value="FAD/NAD(P)-binding domain"/>
    <property type="match status" value="1"/>
</dbReference>
<gene>
    <name evidence="19" type="ORF">SAMN02745189_00934</name>
</gene>
<evidence type="ECO:0000256" key="16">
    <source>
        <dbReference type="RuleBase" id="RU003692"/>
    </source>
</evidence>
<dbReference type="SUPFAM" id="SSF55424">
    <property type="entry name" value="FAD/NAD-linked reductases, dimerisation (C-terminal) domain"/>
    <property type="match status" value="1"/>
</dbReference>
<dbReference type="GO" id="GO:0050660">
    <property type="term" value="F:flavin adenine dinucleotide binding"/>
    <property type="evidence" value="ECO:0007669"/>
    <property type="project" value="InterPro"/>
</dbReference>
<reference evidence="19 20" key="1">
    <citation type="submission" date="2016-11" db="EMBL/GenBank/DDBJ databases">
        <authorList>
            <person name="Jaros S."/>
            <person name="Januszkiewicz K."/>
            <person name="Wedrychowicz H."/>
        </authorList>
    </citation>
    <scope>NUCLEOTIDE SEQUENCE [LARGE SCALE GENOMIC DNA]</scope>
    <source>
        <strain evidence="19 20">DSM 16010</strain>
    </source>
</reference>
<evidence type="ECO:0000259" key="17">
    <source>
        <dbReference type="Pfam" id="PF02852"/>
    </source>
</evidence>
<dbReference type="InterPro" id="IPR004099">
    <property type="entry name" value="Pyr_nucl-diS_OxRdtase_dimer"/>
</dbReference>